<keyword evidence="1" id="KW-0812">Transmembrane</keyword>
<evidence type="ECO:0008006" key="4">
    <source>
        <dbReference type="Google" id="ProtNLM"/>
    </source>
</evidence>
<name>A0ABT1B187_9FLAO</name>
<proteinExistence type="predicted"/>
<dbReference type="RefSeq" id="WP_252742323.1">
    <property type="nucleotide sequence ID" value="NZ_JAMXIB010000016.1"/>
</dbReference>
<feature type="transmembrane region" description="Helical" evidence="1">
    <location>
        <begin position="49"/>
        <end position="70"/>
    </location>
</feature>
<comment type="caution">
    <text evidence="2">The sequence shown here is derived from an EMBL/GenBank/DDBJ whole genome shotgun (WGS) entry which is preliminary data.</text>
</comment>
<gene>
    <name evidence="2" type="ORF">NG653_13890</name>
</gene>
<dbReference type="EMBL" id="JAMXIB010000016">
    <property type="protein sequence ID" value="MCO5725951.1"/>
    <property type="molecule type" value="Genomic_DNA"/>
</dbReference>
<evidence type="ECO:0000256" key="1">
    <source>
        <dbReference type="SAM" id="Phobius"/>
    </source>
</evidence>
<keyword evidence="3" id="KW-1185">Reference proteome</keyword>
<feature type="transmembrane region" description="Helical" evidence="1">
    <location>
        <begin position="12"/>
        <end position="29"/>
    </location>
</feature>
<evidence type="ECO:0000313" key="3">
    <source>
        <dbReference type="Proteomes" id="UP001206312"/>
    </source>
</evidence>
<organism evidence="2 3">
    <name type="scientific">Robiginitalea marina</name>
    <dbReference type="NCBI Taxonomy" id="2954105"/>
    <lineage>
        <taxon>Bacteria</taxon>
        <taxon>Pseudomonadati</taxon>
        <taxon>Bacteroidota</taxon>
        <taxon>Flavobacteriia</taxon>
        <taxon>Flavobacteriales</taxon>
        <taxon>Flavobacteriaceae</taxon>
        <taxon>Robiginitalea</taxon>
    </lineage>
</organism>
<evidence type="ECO:0000313" key="2">
    <source>
        <dbReference type="EMBL" id="MCO5725951.1"/>
    </source>
</evidence>
<sequence length="114" mass="13827">MILVIRHLFYRNYVGLSIWPFIILRSPALRNDAVLLNHERIHLRQQAELLLVAFYLWYLVEWVLKSLYYLDFHKGYRNISFEREAYLEEANPGYLSQREPYSFLKFLYTVPHGS</sequence>
<accession>A0ABT1B187</accession>
<keyword evidence="1" id="KW-1133">Transmembrane helix</keyword>
<protein>
    <recommendedName>
        <fullName evidence="4">Peptidase M56 domain-containing protein</fullName>
    </recommendedName>
</protein>
<dbReference type="Proteomes" id="UP001206312">
    <property type="component" value="Unassembled WGS sequence"/>
</dbReference>
<reference evidence="2 3" key="1">
    <citation type="submission" date="2022-06" db="EMBL/GenBank/DDBJ databases">
        <authorList>
            <person name="Xuan X."/>
        </authorList>
    </citation>
    <scope>NUCLEOTIDE SEQUENCE [LARGE SCALE GENOMIC DNA]</scope>
    <source>
        <strain evidence="2 3">2V75</strain>
    </source>
</reference>
<keyword evidence="1" id="KW-0472">Membrane</keyword>